<dbReference type="InterPro" id="IPR050099">
    <property type="entry name" value="SIS_GmhA/DiaA_subfam"/>
</dbReference>
<evidence type="ECO:0000259" key="1">
    <source>
        <dbReference type="PROSITE" id="PS51464"/>
    </source>
</evidence>
<dbReference type="PROSITE" id="PS51464">
    <property type="entry name" value="SIS"/>
    <property type="match status" value="1"/>
</dbReference>
<organism evidence="2 3">
    <name type="scientific">Candidatus Nanopelagicus limnae</name>
    <dbReference type="NCBI Taxonomy" id="1884634"/>
    <lineage>
        <taxon>Bacteria</taxon>
        <taxon>Bacillati</taxon>
        <taxon>Actinomycetota</taxon>
        <taxon>Actinomycetes</taxon>
        <taxon>Candidatus Nanopelagicales</taxon>
        <taxon>Candidatus Nanopelagicaceae</taxon>
        <taxon>Candidatus Nanopelagicus</taxon>
    </lineage>
</organism>
<dbReference type="InterPro" id="IPR046348">
    <property type="entry name" value="SIS_dom_sf"/>
</dbReference>
<feature type="domain" description="SIS" evidence="1">
    <location>
        <begin position="28"/>
        <end position="186"/>
    </location>
</feature>
<evidence type="ECO:0000313" key="3">
    <source>
        <dbReference type="Proteomes" id="UP000217153"/>
    </source>
</evidence>
<proteinExistence type="predicted"/>
<dbReference type="AlphaFoldDB" id="A0A249JZG7"/>
<dbReference type="GO" id="GO:1901135">
    <property type="term" value="P:carbohydrate derivative metabolic process"/>
    <property type="evidence" value="ECO:0007669"/>
    <property type="project" value="InterPro"/>
</dbReference>
<dbReference type="CDD" id="cd05006">
    <property type="entry name" value="SIS_GmhA"/>
    <property type="match status" value="1"/>
</dbReference>
<protein>
    <submittedName>
        <fullName evidence="2">D-sedoheptulose 7-phosphate isomerase</fullName>
    </submittedName>
</protein>
<dbReference type="KEGG" id="abam:B1s21122_06250"/>
<accession>A0A249JZG7</accession>
<name>A0A249JZG7_9ACTN</name>
<dbReference type="PANTHER" id="PTHR30390">
    <property type="entry name" value="SEDOHEPTULOSE 7-PHOSPHATE ISOMERASE / DNAA INITIATOR-ASSOCIATING FACTOR FOR REPLICATION INITIATION"/>
    <property type="match status" value="1"/>
</dbReference>
<dbReference type="RefSeq" id="WP_095681207.1">
    <property type="nucleotide sequence ID" value="NZ_CP016768.2"/>
</dbReference>
<keyword evidence="2" id="KW-0413">Isomerase</keyword>
<dbReference type="Proteomes" id="UP000217153">
    <property type="component" value="Chromosome"/>
</dbReference>
<keyword evidence="3" id="KW-1185">Reference proteome</keyword>
<reference evidence="3" key="1">
    <citation type="submission" date="2016-10" db="EMBL/GenBank/DDBJ databases">
        <title>High microdiversification within the ubiquitous acI lineage of Actinobacteria.</title>
        <authorList>
            <person name="Neuenschwander S.M."/>
            <person name="Salcher M."/>
            <person name="Ghai R."/>
            <person name="Pernthaler J."/>
        </authorList>
    </citation>
    <scope>NUCLEOTIDE SEQUENCE [LARGE SCALE GENOMIC DNA]</scope>
</reference>
<dbReference type="EMBL" id="CP016768">
    <property type="protein sequence ID" value="ASY09900.1"/>
    <property type="molecule type" value="Genomic_DNA"/>
</dbReference>
<sequence length="190" mass="20249">MASHPYFDYLKGLLSISESDLNSAAESILECISNQNSIWIMGNGGSASTSEHFETDLSFIRKGNSFTKTKVSALTANSSLISAIANDIGYENIFSHQLFRRAESGDLCILISASGNSENLIKAASAAKEIGLRTLGLLGFDGGKLGQILDNSIIIRTEIGKYGPVEDIHLTICHALSEIVGRKLVSPGAL</sequence>
<gene>
    <name evidence="2" type="ORF">B1s21122_06250</name>
</gene>
<dbReference type="Gene3D" id="3.40.50.10490">
    <property type="entry name" value="Glucose-6-phosphate isomerase like protein, domain 1"/>
    <property type="match status" value="1"/>
</dbReference>
<dbReference type="GO" id="GO:0097367">
    <property type="term" value="F:carbohydrate derivative binding"/>
    <property type="evidence" value="ECO:0007669"/>
    <property type="project" value="InterPro"/>
</dbReference>
<evidence type="ECO:0000313" key="2">
    <source>
        <dbReference type="EMBL" id="ASY09900.1"/>
    </source>
</evidence>
<dbReference type="Pfam" id="PF13580">
    <property type="entry name" value="SIS_2"/>
    <property type="match status" value="1"/>
</dbReference>
<dbReference type="InterPro" id="IPR035461">
    <property type="entry name" value="GmhA/DiaA"/>
</dbReference>
<dbReference type="OrthoDB" id="9781311at2"/>
<dbReference type="SUPFAM" id="SSF53697">
    <property type="entry name" value="SIS domain"/>
    <property type="match status" value="1"/>
</dbReference>
<dbReference type="PANTHER" id="PTHR30390:SF8">
    <property type="entry name" value="SUGAR ISOMERASE (SIS)"/>
    <property type="match status" value="1"/>
</dbReference>
<dbReference type="InterPro" id="IPR001347">
    <property type="entry name" value="SIS_dom"/>
</dbReference>
<dbReference type="GO" id="GO:0016853">
    <property type="term" value="F:isomerase activity"/>
    <property type="evidence" value="ECO:0007669"/>
    <property type="project" value="UniProtKB-KW"/>
</dbReference>